<comment type="caution">
    <text evidence="13">The sequence shown here is derived from an EMBL/GenBank/DDBJ whole genome shotgun (WGS) entry which is preliminary data.</text>
</comment>
<evidence type="ECO:0000313" key="13">
    <source>
        <dbReference type="EMBL" id="GAX81006.1"/>
    </source>
</evidence>
<evidence type="ECO:0000256" key="7">
    <source>
        <dbReference type="ARBA" id="ARBA00022846"/>
    </source>
</evidence>
<keyword evidence="7" id="KW-0282">Flagellum</keyword>
<sequence>MSNSVPTKLSKDLANAVYDDWKRKVIDDAKKRAVSQNVDYDTFKNMVSVAHLQPIQAASATRQDRMLPSWQFNADGSLPEAHQMSDAAAVALKLMQQEPQDPPTTSGDFYREWRRNCPNPDSKYRYLRLCGPGGITSLFKVEISSEALKEIIEVLEACWLGYAGAAEEGQAGSALKEAGFVVQVLQSLSTAGRFSLTVKLIGSAAKKVLDSLLTQLEAAVMASETQKEQLESGTAVISDSSSRQQGESVDPLMGAELSCNTSAVSRLRLVYGVAAKS</sequence>
<dbReference type="InterPro" id="IPR025986">
    <property type="entry name" value="RPAP3-like_C"/>
</dbReference>
<protein>
    <submittedName>
        <fullName evidence="13">Uncharacterized protein</fullName>
    </submittedName>
</protein>
<evidence type="ECO:0000256" key="6">
    <source>
        <dbReference type="ARBA" id="ARBA00022794"/>
    </source>
</evidence>
<evidence type="ECO:0000313" key="14">
    <source>
        <dbReference type="Proteomes" id="UP000232323"/>
    </source>
</evidence>
<dbReference type="InterPro" id="IPR031733">
    <property type="entry name" value="Dynein_attach_N"/>
</dbReference>
<dbReference type="InterPro" id="IPR042422">
    <property type="entry name" value="CC103"/>
</dbReference>
<dbReference type="Proteomes" id="UP000232323">
    <property type="component" value="Unassembled WGS sequence"/>
</dbReference>
<dbReference type="EMBL" id="BEGY01000059">
    <property type="protein sequence ID" value="GAX81006.1"/>
    <property type="molecule type" value="Genomic_DNA"/>
</dbReference>
<comment type="subcellular location">
    <subcellularLocation>
        <location evidence="2">Cell projection</location>
        <location evidence="2">Cilium</location>
        <location evidence="2">Flagellum</location>
    </subcellularLocation>
    <subcellularLocation>
        <location evidence="3">Cytoplasm</location>
    </subcellularLocation>
</comment>
<comment type="subunit">
    <text evidence="4">Homodimer.</text>
</comment>
<evidence type="ECO:0000256" key="8">
    <source>
        <dbReference type="ARBA" id="ARBA00023069"/>
    </source>
</evidence>
<gene>
    <name evidence="13" type="ORF">CEUSTIGMA_g8441.t1</name>
</gene>
<dbReference type="GO" id="GO:0007368">
    <property type="term" value="P:determination of left/right symmetry"/>
    <property type="evidence" value="ECO:0007669"/>
    <property type="project" value="TreeGrafter"/>
</dbReference>
<accession>A0A250XD70</accession>
<dbReference type="GO" id="GO:0005576">
    <property type="term" value="C:extracellular region"/>
    <property type="evidence" value="ECO:0007669"/>
    <property type="project" value="GOC"/>
</dbReference>
<keyword evidence="5" id="KW-0963">Cytoplasm</keyword>
<dbReference type="GO" id="GO:0036159">
    <property type="term" value="P:inner dynein arm assembly"/>
    <property type="evidence" value="ECO:0007669"/>
    <property type="project" value="TreeGrafter"/>
</dbReference>
<evidence type="ECO:0000256" key="9">
    <source>
        <dbReference type="ARBA" id="ARBA00023273"/>
    </source>
</evidence>
<dbReference type="PANTHER" id="PTHR28572:SF1">
    <property type="entry name" value="COILED-COIL DOMAIN-CONTAINING PROTEIN 103"/>
    <property type="match status" value="1"/>
</dbReference>
<feature type="domain" description="RNA-polymerase II-associated protein 3-like C-terminal" evidence="11">
    <location>
        <begin position="102"/>
        <end position="206"/>
    </location>
</feature>
<evidence type="ECO:0000256" key="1">
    <source>
        <dbReference type="ARBA" id="ARBA00004048"/>
    </source>
</evidence>
<dbReference type="STRING" id="1157962.A0A250XD70"/>
<evidence type="ECO:0000256" key="4">
    <source>
        <dbReference type="ARBA" id="ARBA00011738"/>
    </source>
</evidence>
<dbReference type="AlphaFoldDB" id="A0A250XD70"/>
<organism evidence="13 14">
    <name type="scientific">Chlamydomonas eustigma</name>
    <dbReference type="NCBI Taxonomy" id="1157962"/>
    <lineage>
        <taxon>Eukaryota</taxon>
        <taxon>Viridiplantae</taxon>
        <taxon>Chlorophyta</taxon>
        <taxon>core chlorophytes</taxon>
        <taxon>Chlorophyceae</taxon>
        <taxon>CS clade</taxon>
        <taxon>Chlamydomonadales</taxon>
        <taxon>Chlamydomonadaceae</taxon>
        <taxon>Chlamydomonas</taxon>
    </lineage>
</organism>
<reference evidence="13 14" key="1">
    <citation type="submission" date="2017-08" db="EMBL/GenBank/DDBJ databases">
        <title>Acidophilic green algal genome provides insights into adaptation to an acidic environment.</title>
        <authorList>
            <person name="Hirooka S."/>
            <person name="Hirose Y."/>
            <person name="Kanesaki Y."/>
            <person name="Higuchi S."/>
            <person name="Fujiwara T."/>
            <person name="Onuma R."/>
            <person name="Era A."/>
            <person name="Ohbayashi R."/>
            <person name="Uzuka A."/>
            <person name="Nozaki H."/>
            <person name="Yoshikawa H."/>
            <person name="Miyagishima S.Y."/>
        </authorList>
    </citation>
    <scope>NUCLEOTIDE SEQUENCE [LARGE SCALE GENOMIC DNA]</scope>
    <source>
        <strain evidence="13 14">NIES-2499</strain>
    </source>
</reference>
<dbReference type="Pfam" id="PF15867">
    <property type="entry name" value="Dynein_attach_N"/>
    <property type="match status" value="1"/>
</dbReference>
<dbReference type="GO" id="GO:0036157">
    <property type="term" value="C:outer dynein arm"/>
    <property type="evidence" value="ECO:0007669"/>
    <property type="project" value="InterPro"/>
</dbReference>
<proteinExistence type="inferred from homology"/>
<dbReference type="Pfam" id="PF13877">
    <property type="entry name" value="RPAP3_C"/>
    <property type="match status" value="1"/>
</dbReference>
<evidence type="ECO:0000256" key="2">
    <source>
        <dbReference type="ARBA" id="ARBA00004230"/>
    </source>
</evidence>
<keyword evidence="8" id="KW-0969">Cilium</keyword>
<keyword evidence="6" id="KW-0970">Cilium biogenesis/degradation</keyword>
<keyword evidence="14" id="KW-1185">Reference proteome</keyword>
<dbReference type="OrthoDB" id="447931at2759"/>
<evidence type="ECO:0000256" key="10">
    <source>
        <dbReference type="ARBA" id="ARBA00049986"/>
    </source>
</evidence>
<name>A0A250XD70_9CHLO</name>
<evidence type="ECO:0000259" key="11">
    <source>
        <dbReference type="Pfam" id="PF13877"/>
    </source>
</evidence>
<comment type="function">
    <text evidence="1">Dynein-attachment factor required for cilia motility.</text>
</comment>
<keyword evidence="9" id="KW-0966">Cell projection</keyword>
<dbReference type="PANTHER" id="PTHR28572">
    <property type="entry name" value="COILED-COIL DOMAIN-CONTAINING PROTEIN 103"/>
    <property type="match status" value="1"/>
</dbReference>
<feature type="domain" description="Dynein attachment factor N-terminal" evidence="12">
    <location>
        <begin position="8"/>
        <end position="70"/>
    </location>
</feature>
<dbReference type="GO" id="GO:0031514">
    <property type="term" value="C:motile cilium"/>
    <property type="evidence" value="ECO:0007669"/>
    <property type="project" value="UniProtKB-SubCell"/>
</dbReference>
<evidence type="ECO:0000256" key="5">
    <source>
        <dbReference type="ARBA" id="ARBA00022490"/>
    </source>
</evidence>
<dbReference type="GO" id="GO:0003351">
    <property type="term" value="P:epithelial cilium movement involved in extracellular fluid movement"/>
    <property type="evidence" value="ECO:0007669"/>
    <property type="project" value="TreeGrafter"/>
</dbReference>
<evidence type="ECO:0000256" key="3">
    <source>
        <dbReference type="ARBA" id="ARBA00004496"/>
    </source>
</evidence>
<evidence type="ECO:0000259" key="12">
    <source>
        <dbReference type="Pfam" id="PF15867"/>
    </source>
</evidence>
<comment type="similarity">
    <text evidence="10">Belongs to the DNAAF19/PR46b family.</text>
</comment>